<dbReference type="InterPro" id="IPR005619">
    <property type="entry name" value="Uncharacterised_YajG"/>
</dbReference>
<dbReference type="AlphaFoldDB" id="A0AAF0AJ85"/>
<reference evidence="1 2" key="1">
    <citation type="submission" date="2022-12" db="EMBL/GenBank/DDBJ databases">
        <title>Coexistence and Characterization of a Novel Tigecycline Resistance gene tet(X) variant and blaNDM-1 in a Pseudomonas caeni Isolate of Chicken Origin.</title>
        <authorList>
            <person name="Lu X."/>
            <person name="Zhang L."/>
            <person name="Li R."/>
            <person name="Wang Z."/>
        </authorList>
    </citation>
    <scope>NUCLEOTIDE SEQUENCE [LARGE SCALE GENOMIC DNA]</scope>
    <source>
        <strain evidence="1 2">CE14</strain>
    </source>
</reference>
<keyword evidence="2" id="KW-1185">Reference proteome</keyword>
<evidence type="ECO:0000313" key="1">
    <source>
        <dbReference type="EMBL" id="WBE25210.1"/>
    </source>
</evidence>
<keyword evidence="1" id="KW-0449">Lipoprotein</keyword>
<evidence type="ECO:0000313" key="2">
    <source>
        <dbReference type="Proteomes" id="UP001212189"/>
    </source>
</evidence>
<accession>A0AAF0AJ85</accession>
<organism evidence="1 2">
    <name type="scientific">Denitrificimonas caeni</name>
    <dbReference type="NCBI Taxonomy" id="521720"/>
    <lineage>
        <taxon>Bacteria</taxon>
        <taxon>Pseudomonadati</taxon>
        <taxon>Pseudomonadota</taxon>
        <taxon>Gammaproteobacteria</taxon>
        <taxon>Pseudomonadales</taxon>
        <taxon>Pseudomonadaceae</taxon>
        <taxon>Denitrificimonas</taxon>
    </lineage>
</organism>
<proteinExistence type="predicted"/>
<dbReference type="Pfam" id="PF03923">
    <property type="entry name" value="Lipoprotein_16"/>
    <property type="match status" value="1"/>
</dbReference>
<dbReference type="KEGG" id="dce:O6P33_12820"/>
<dbReference type="PROSITE" id="PS51257">
    <property type="entry name" value="PROKAR_LIPOPROTEIN"/>
    <property type="match status" value="1"/>
</dbReference>
<dbReference type="Proteomes" id="UP001212189">
    <property type="component" value="Chromosome"/>
</dbReference>
<dbReference type="EMBL" id="CP114976">
    <property type="protein sequence ID" value="WBE25210.1"/>
    <property type="molecule type" value="Genomic_DNA"/>
</dbReference>
<protein>
    <submittedName>
        <fullName evidence="1">YajG family lipoprotein</fullName>
    </submittedName>
</protein>
<name>A0AAF0AJ85_9GAMM</name>
<gene>
    <name evidence="1" type="ORF">O6P33_12820</name>
</gene>
<dbReference type="RefSeq" id="WP_269818155.1">
    <property type="nucleotide sequence ID" value="NZ_CP114976.1"/>
</dbReference>
<sequence>MLRYIVLGAAVVLTGVLSGCGLSPQYLKPEPRFSGQVSAVGQGQPVTVRVSDGRASAVIGTRGGLYANTSAISVQGASFLPRLQAETDAAVRMLGFTPMAKGSDNAQLDLTLTELSYKAVENNPLFKEAKLQAVFTLAVKNGSRSYNGRYAATLTQGYVKAPNEQTNTEWVSLVLSEALQRVFKDPAIGQLLAQ</sequence>